<name>A0A093UYY7_TALMA</name>
<organism evidence="1">
    <name type="scientific">Talaromyces marneffei PM1</name>
    <dbReference type="NCBI Taxonomy" id="1077442"/>
    <lineage>
        <taxon>Eukaryota</taxon>
        <taxon>Fungi</taxon>
        <taxon>Dikarya</taxon>
        <taxon>Ascomycota</taxon>
        <taxon>Pezizomycotina</taxon>
        <taxon>Eurotiomycetes</taxon>
        <taxon>Eurotiomycetidae</taxon>
        <taxon>Eurotiales</taxon>
        <taxon>Trichocomaceae</taxon>
        <taxon>Talaromyces</taxon>
        <taxon>Talaromyces sect. Talaromyces</taxon>
    </lineage>
</organism>
<sequence length="419" mass="47458">MDVGSVKLEGRSAMKDLLLVATDLFNTESPSSSPWETAEGNAEELNIVFEFSQSVTSSAGSEHVPKPTSNVVQVRGNAEEEEEEVDPNAWLTPFPQWIRHPSNPVYLDHPGQSNELMFHFLTNASHTLAPDNAGVFQYWQQIAYSIAQEHDFVRHTLLAYSSLHIAHLQPQESQKYVVLTSHHHAIAINGFKEQVTAINGGNCDAIFIFSALLVLTELGLMRPVWDDGSNADIDPVDKLIQQLNVVRNILTLWRDAQLVRTEPMIRELIGHGRHPYAEAIVAEAKANLAYLERINQKMVTDPDDQIMFSKSVRELGVCYYFAILRPLNWFPILRWAKAISPAFILRLKTRHPLALLILAQYCVLGLRQRVIRGNDEDDDRKRTPNRIWNGYKITPKVPLSSVYMTFDTEIETATSQNNH</sequence>
<gene>
    <name evidence="1" type="ORF">GQ26_0390200</name>
</gene>
<proteinExistence type="predicted"/>
<dbReference type="PANTHER" id="PTHR47784">
    <property type="entry name" value="STEROL UPTAKE CONTROL PROTEIN 2"/>
    <property type="match status" value="1"/>
</dbReference>
<comment type="caution">
    <text evidence="1">The sequence shown here is derived from an EMBL/GenBank/DDBJ whole genome shotgun (WGS) entry which is preliminary data.</text>
</comment>
<dbReference type="InterPro" id="IPR053157">
    <property type="entry name" value="Sterol_Uptake_Regulator"/>
</dbReference>
<reference evidence="1" key="2">
    <citation type="journal article" date="2014" name="PLoS Genet.">
        <title>Signature gene expression reveals novel clues to the molecular mechanisms of dimorphic transition in Penicillium marneffei.</title>
        <authorList>
            <person name="Yang E."/>
            <person name="Wang G."/>
            <person name="Cai J."/>
            <person name="Woo P.C."/>
            <person name="Lau S.K."/>
            <person name="Yuen K.-Y."/>
            <person name="Chow W.-N."/>
            <person name="Lin X."/>
        </authorList>
    </citation>
    <scope>NUCLEOTIDE SEQUENCE</scope>
    <source>
        <strain evidence="1">PM1</strain>
    </source>
</reference>
<dbReference type="Pfam" id="PF11951">
    <property type="entry name" value="Fungal_trans_2"/>
    <property type="match status" value="1"/>
</dbReference>
<protein>
    <submittedName>
        <fullName evidence="1">Sterol regulatory element-binding protein ECM22</fullName>
    </submittedName>
</protein>
<evidence type="ECO:0000313" key="1">
    <source>
        <dbReference type="EMBL" id="KFX42939.1"/>
    </source>
</evidence>
<reference key="1">
    <citation type="journal article" date="2014" name="PLoS Genet.">
        <title>Signature Gene Expression Reveals Novel Clues to the Molecular Mechanisms of Dimorphic Transition in Penicillium marneffei.</title>
        <authorList>
            <person name="Yang E."/>
            <person name="Wang G."/>
            <person name="Cai J."/>
            <person name="Woo P.C."/>
            <person name="Lau S.K."/>
            <person name="Yuen K.-Y."/>
            <person name="Chow W.-N."/>
            <person name="Lin X."/>
        </authorList>
    </citation>
    <scope>NUCLEOTIDE SEQUENCE [LARGE SCALE GENOMIC DNA]</scope>
    <source>
        <strain>PM1</strain>
    </source>
</reference>
<dbReference type="InterPro" id="IPR021858">
    <property type="entry name" value="Fun_TF"/>
</dbReference>
<dbReference type="PANTHER" id="PTHR47784:SF5">
    <property type="entry name" value="STEROL UPTAKE CONTROL PROTEIN 2"/>
    <property type="match status" value="1"/>
</dbReference>
<dbReference type="AlphaFoldDB" id="A0A093UYY7"/>
<accession>A0A093UYY7</accession>
<dbReference type="EMBL" id="JPOX01000039">
    <property type="protein sequence ID" value="KFX42939.1"/>
    <property type="molecule type" value="Genomic_DNA"/>
</dbReference>
<dbReference type="GO" id="GO:0001228">
    <property type="term" value="F:DNA-binding transcription activator activity, RNA polymerase II-specific"/>
    <property type="evidence" value="ECO:0007669"/>
    <property type="project" value="TreeGrafter"/>
</dbReference>